<proteinExistence type="predicted"/>
<reference evidence="2" key="1">
    <citation type="submission" date="2017-12" db="EMBL/GenBank/DDBJ databases">
        <title>Gene loss provides genomic basis for host adaptation in cereal stripe rust fungi.</title>
        <authorList>
            <person name="Xia C."/>
        </authorList>
    </citation>
    <scope>NUCLEOTIDE SEQUENCE [LARGE SCALE GENOMIC DNA]</scope>
    <source>
        <strain evidence="2">93-210</strain>
    </source>
</reference>
<evidence type="ECO:0000313" key="2">
    <source>
        <dbReference type="EMBL" id="POV98031.1"/>
    </source>
</evidence>
<keyword evidence="3" id="KW-1185">Reference proteome</keyword>
<comment type="caution">
    <text evidence="2">The sequence shown here is derived from an EMBL/GenBank/DDBJ whole genome shotgun (WGS) entry which is preliminary data.</text>
</comment>
<name>A0A2S4ULE3_9BASI</name>
<feature type="compositionally biased region" description="Basic and acidic residues" evidence="1">
    <location>
        <begin position="37"/>
        <end position="46"/>
    </location>
</feature>
<dbReference type="Proteomes" id="UP000239156">
    <property type="component" value="Unassembled WGS sequence"/>
</dbReference>
<dbReference type="VEuPathDB" id="FungiDB:PSTT_14698"/>
<protein>
    <submittedName>
        <fullName evidence="2">Uncharacterized protein</fullName>
    </submittedName>
</protein>
<sequence>MRLGSLADSGAQKRAVAKSVSHHGLVSAYPSHPNNMRADDIMHDSGGEPLHTEGGFAKQ</sequence>
<feature type="region of interest" description="Disordered" evidence="1">
    <location>
        <begin position="1"/>
        <end position="59"/>
    </location>
</feature>
<evidence type="ECO:0000256" key="1">
    <source>
        <dbReference type="SAM" id="MobiDB-lite"/>
    </source>
</evidence>
<evidence type="ECO:0000313" key="3">
    <source>
        <dbReference type="Proteomes" id="UP000239156"/>
    </source>
</evidence>
<organism evidence="2 3">
    <name type="scientific">Puccinia striiformis</name>
    <dbReference type="NCBI Taxonomy" id="27350"/>
    <lineage>
        <taxon>Eukaryota</taxon>
        <taxon>Fungi</taxon>
        <taxon>Dikarya</taxon>
        <taxon>Basidiomycota</taxon>
        <taxon>Pucciniomycotina</taxon>
        <taxon>Pucciniomycetes</taxon>
        <taxon>Pucciniales</taxon>
        <taxon>Pucciniaceae</taxon>
        <taxon>Puccinia</taxon>
    </lineage>
</organism>
<accession>A0A2S4ULE3</accession>
<gene>
    <name evidence="2" type="ORF">PSTT_14698</name>
</gene>
<dbReference type="VEuPathDB" id="FungiDB:PSHT_07912"/>
<dbReference type="EMBL" id="PKSL01000240">
    <property type="protein sequence ID" value="POV98031.1"/>
    <property type="molecule type" value="Genomic_DNA"/>
</dbReference>